<evidence type="ECO:0000313" key="1">
    <source>
        <dbReference type="EMBL" id="SNZ10641.1"/>
    </source>
</evidence>
<organism evidence="1 2">
    <name type="scientific">Persephonella hydrogeniphila</name>
    <dbReference type="NCBI Taxonomy" id="198703"/>
    <lineage>
        <taxon>Bacteria</taxon>
        <taxon>Pseudomonadati</taxon>
        <taxon>Aquificota</taxon>
        <taxon>Aquificia</taxon>
        <taxon>Aquificales</taxon>
        <taxon>Hydrogenothermaceae</taxon>
        <taxon>Persephonella</taxon>
    </lineage>
</organism>
<name>A0A285NSJ1_9AQUI</name>
<proteinExistence type="predicted"/>
<dbReference type="InterPro" id="IPR013420">
    <property type="entry name" value="CRISPR-assoc_prot_Cas8b/Csh1_C"/>
</dbReference>
<dbReference type="Proteomes" id="UP000219036">
    <property type="component" value="Unassembled WGS sequence"/>
</dbReference>
<dbReference type="OrthoDB" id="5422815at2"/>
<dbReference type="RefSeq" id="WP_097001060.1">
    <property type="nucleotide sequence ID" value="NZ_OBEI01000011.1"/>
</dbReference>
<protein>
    <submittedName>
        <fullName evidence="1">CRISPR-associated protein, Csh1 family</fullName>
    </submittedName>
</protein>
<dbReference type="NCBIfam" id="TIGR02556">
    <property type="entry name" value="cas_TM1802"/>
    <property type="match status" value="1"/>
</dbReference>
<dbReference type="Pfam" id="PF09484">
    <property type="entry name" value="Cas_TM1802"/>
    <property type="match status" value="1"/>
</dbReference>
<dbReference type="NCBIfam" id="TIGR02591">
    <property type="entry name" value="cas_Csh1"/>
    <property type="match status" value="1"/>
</dbReference>
<keyword evidence="2" id="KW-1185">Reference proteome</keyword>
<accession>A0A285NSJ1</accession>
<sequence length="566" mass="66460">MLTAIKDIGEILLEKEKKDKIDILLENPDSNGSYKIVWVLEFDKDFNFQKISVEEFKGEKPYIYLYKRASGSNAPDFSPTSRITEPEKTFTKKLLKWLENHKDTPQIDKIYTELTNNKEKIIKKLEDLNKQTKDNKILTIKVDGKYLYEIKNPDFKQILLEDYLKKIKEISKKDGVCSICGEKKEEVFTTSQIYKFYTLDKECYITGGFNKKNAWKNFPICEECFLKIDYGKKFIENNLNFKFYGKNYYLIPKLILNIPEALEEINEILSTQNKKVDLTQKRRITDDKEEILDLLKDYKDVISFYFLFLKKENAAEKILLLVEDVFPSRIHRIFDTKEQIDKLFNQDYNFGRLVKFLNEFDKFFFEVVDKIFRGGSLQFSTVLQIFNRKIQNEFINSKDYKKTTLDALMNIKFFEELGLINFEVKDMENSKFDEIYEKIGKSLNTPAKRGIFLLGALTQMLLNIQGQERNSTPFFKNLKGLKMNEEDIKGLLPKVINKLIEYDRFDKGKKELSEEIAKNLLSQEKFGLTIDEINFYFASGMALSGEVASILYEKGAKENETKSQTV</sequence>
<dbReference type="AlphaFoldDB" id="A0A285NSJ1"/>
<dbReference type="InterPro" id="IPR013389">
    <property type="entry name" value="CRISPR-assoc_prot_Cas8b"/>
</dbReference>
<dbReference type="EMBL" id="OBEI01000011">
    <property type="protein sequence ID" value="SNZ10641.1"/>
    <property type="molecule type" value="Genomic_DNA"/>
</dbReference>
<evidence type="ECO:0000313" key="2">
    <source>
        <dbReference type="Proteomes" id="UP000219036"/>
    </source>
</evidence>
<gene>
    <name evidence="1" type="ORF">SAMN06265182_1911</name>
</gene>
<reference evidence="2" key="1">
    <citation type="submission" date="2017-09" db="EMBL/GenBank/DDBJ databases">
        <authorList>
            <person name="Varghese N."/>
            <person name="Submissions S."/>
        </authorList>
    </citation>
    <scope>NUCLEOTIDE SEQUENCE [LARGE SCALE GENOMIC DNA]</scope>
    <source>
        <strain evidence="2">DSM 15103</strain>
    </source>
</reference>